<gene>
    <name evidence="1" type="ORF">E6C27_scaffold4837G00010</name>
</gene>
<protein>
    <submittedName>
        <fullName evidence="1">Uncharacterized protein</fullName>
    </submittedName>
</protein>
<dbReference type="AlphaFoldDB" id="A0A5A7UUJ5"/>
<evidence type="ECO:0000313" key="2">
    <source>
        <dbReference type="Proteomes" id="UP000321393"/>
    </source>
</evidence>
<sequence>MMHSIMWNCPRWATLQETSALPELGVGEIHIEEWEDPNLHRPKSEEANLVTCCSVQQYHCCINMDTFSVRCLKWVDVPSEYIKVVKGDLQLIL</sequence>
<name>A0A5A7UUJ5_CUCMM</name>
<accession>A0A5A7UUJ5</accession>
<proteinExistence type="predicted"/>
<comment type="caution">
    <text evidence="1">The sequence shown here is derived from an EMBL/GenBank/DDBJ whole genome shotgun (WGS) entry which is preliminary data.</text>
</comment>
<organism evidence="1 2">
    <name type="scientific">Cucumis melo var. makuwa</name>
    <name type="common">Oriental melon</name>
    <dbReference type="NCBI Taxonomy" id="1194695"/>
    <lineage>
        <taxon>Eukaryota</taxon>
        <taxon>Viridiplantae</taxon>
        <taxon>Streptophyta</taxon>
        <taxon>Embryophyta</taxon>
        <taxon>Tracheophyta</taxon>
        <taxon>Spermatophyta</taxon>
        <taxon>Magnoliopsida</taxon>
        <taxon>eudicotyledons</taxon>
        <taxon>Gunneridae</taxon>
        <taxon>Pentapetalae</taxon>
        <taxon>rosids</taxon>
        <taxon>fabids</taxon>
        <taxon>Cucurbitales</taxon>
        <taxon>Cucurbitaceae</taxon>
        <taxon>Benincaseae</taxon>
        <taxon>Cucumis</taxon>
    </lineage>
</organism>
<dbReference type="Proteomes" id="UP000321393">
    <property type="component" value="Unassembled WGS sequence"/>
</dbReference>
<reference evidence="1 2" key="1">
    <citation type="submission" date="2019-08" db="EMBL/GenBank/DDBJ databases">
        <title>Draft genome sequences of two oriental melons (Cucumis melo L. var makuwa).</title>
        <authorList>
            <person name="Kwon S.-Y."/>
        </authorList>
    </citation>
    <scope>NUCLEOTIDE SEQUENCE [LARGE SCALE GENOMIC DNA]</scope>
    <source>
        <strain evidence="2">cv. SW 3</strain>
        <tissue evidence="1">Leaf</tissue>
    </source>
</reference>
<evidence type="ECO:0000313" key="1">
    <source>
        <dbReference type="EMBL" id="KAA0059573.1"/>
    </source>
</evidence>
<dbReference type="EMBL" id="SSTE01006207">
    <property type="protein sequence ID" value="KAA0059573.1"/>
    <property type="molecule type" value="Genomic_DNA"/>
</dbReference>